<evidence type="ECO:0000313" key="2">
    <source>
        <dbReference type="EMBL" id="OMJ14150.1"/>
    </source>
</evidence>
<feature type="compositionally biased region" description="Basic and acidic residues" evidence="1">
    <location>
        <begin position="154"/>
        <end position="163"/>
    </location>
</feature>
<feature type="compositionally biased region" description="Basic and acidic residues" evidence="1">
    <location>
        <begin position="278"/>
        <end position="302"/>
    </location>
</feature>
<feature type="compositionally biased region" description="Basic residues" evidence="1">
    <location>
        <begin position="235"/>
        <end position="249"/>
    </location>
</feature>
<keyword evidence="3" id="KW-1185">Reference proteome</keyword>
<protein>
    <submittedName>
        <fullName evidence="2">Uncharacterized protein</fullName>
    </submittedName>
</protein>
<feature type="region of interest" description="Disordered" evidence="1">
    <location>
        <begin position="1"/>
        <end position="22"/>
    </location>
</feature>
<dbReference type="Proteomes" id="UP000187283">
    <property type="component" value="Unassembled WGS sequence"/>
</dbReference>
<feature type="compositionally biased region" description="Low complexity" evidence="1">
    <location>
        <begin position="165"/>
        <end position="180"/>
    </location>
</feature>
<feature type="compositionally biased region" description="Low complexity" evidence="1">
    <location>
        <begin position="124"/>
        <end position="146"/>
    </location>
</feature>
<dbReference type="AlphaFoldDB" id="A0A1R1XHP8"/>
<evidence type="ECO:0000256" key="1">
    <source>
        <dbReference type="SAM" id="MobiDB-lite"/>
    </source>
</evidence>
<dbReference type="EMBL" id="LSSN01003185">
    <property type="protein sequence ID" value="OMJ14150.1"/>
    <property type="molecule type" value="Genomic_DNA"/>
</dbReference>
<evidence type="ECO:0000313" key="3">
    <source>
        <dbReference type="Proteomes" id="UP000187283"/>
    </source>
</evidence>
<feature type="compositionally biased region" description="Low complexity" evidence="1">
    <location>
        <begin position="338"/>
        <end position="356"/>
    </location>
</feature>
<feature type="compositionally biased region" description="Low complexity" evidence="1">
    <location>
        <begin position="257"/>
        <end position="277"/>
    </location>
</feature>
<feature type="compositionally biased region" description="Polar residues" evidence="1">
    <location>
        <begin position="219"/>
        <end position="234"/>
    </location>
</feature>
<accession>A0A1R1XHP8</accession>
<organism evidence="2 3">
    <name type="scientific">Smittium culicis</name>
    <dbReference type="NCBI Taxonomy" id="133412"/>
    <lineage>
        <taxon>Eukaryota</taxon>
        <taxon>Fungi</taxon>
        <taxon>Fungi incertae sedis</taxon>
        <taxon>Zoopagomycota</taxon>
        <taxon>Kickxellomycotina</taxon>
        <taxon>Harpellomycetes</taxon>
        <taxon>Harpellales</taxon>
        <taxon>Legeriomycetaceae</taxon>
        <taxon>Smittium</taxon>
    </lineage>
</organism>
<feature type="region of interest" description="Disordered" evidence="1">
    <location>
        <begin position="55"/>
        <end position="77"/>
    </location>
</feature>
<sequence length="495" mass="53506">MSDIKPAKIKNRNDNSSSDDILVSGSVRKHKIANIDKSTKKASLSVDSSTYKVLKHSNNDVKPNIGPDPSQENSNATLKISKIRLKFSAQSSGEISTAVTATAAYHQPSKPRNLSIVTEESDLSDLSSDEGLGRSPGRSSSPESGPAVSRSRLNSRDSAKYHTFDSSSQLSSDLSDASDSGSGGSVQGRGTSERRVGKPVSADESGSSDFQAVKRRRSSGASSTKSGRNTGKNTSKPRKSTSKVVRRKSRFSDSDTGDSNNNNNNNNSGMDASSGSDLRVDSDSDSDVPRRNSAHQSRDKRGNKNSNSSSSTRKRQLKIASSPTTPKKPSIKSETRASKNTLTSSFSSSRPSASATDNNSNSRDKKVSLKSQPSKNKKTKPIPAPKTKTAASDIDDFYSDYPDSNAENNYPNSKQSKSVSSSSDKKKGSLDVEFDSDDIVLDNSNSDENGNKNKKSKKKKSKENQINPSIYFFISTLKKKYLFTNQLFFLKKIII</sequence>
<feature type="compositionally biased region" description="Basic residues" evidence="1">
    <location>
        <begin position="452"/>
        <end position="461"/>
    </location>
</feature>
<feature type="region of interest" description="Disordered" evidence="1">
    <location>
        <begin position="101"/>
        <end position="463"/>
    </location>
</feature>
<name>A0A1R1XHP8_9FUNG</name>
<gene>
    <name evidence="2" type="ORF">AYI70_g8055</name>
</gene>
<proteinExistence type="predicted"/>
<feature type="compositionally biased region" description="Low complexity" evidence="1">
    <location>
        <begin position="413"/>
        <end position="422"/>
    </location>
</feature>
<reference evidence="2 3" key="1">
    <citation type="submission" date="2017-01" db="EMBL/GenBank/DDBJ databases">
        <authorList>
            <person name="Mah S.A."/>
            <person name="Swanson W.J."/>
            <person name="Moy G.W."/>
            <person name="Vacquier V.D."/>
        </authorList>
    </citation>
    <scope>NUCLEOTIDE SEQUENCE [LARGE SCALE GENOMIC DNA]</scope>
    <source>
        <strain evidence="2 3">GSMNP</strain>
    </source>
</reference>
<comment type="caution">
    <text evidence="2">The sequence shown here is derived from an EMBL/GenBank/DDBJ whole genome shotgun (WGS) entry which is preliminary data.</text>
</comment>